<protein>
    <submittedName>
        <fullName evidence="1">Uncharacterized protein</fullName>
    </submittedName>
</protein>
<dbReference type="STRING" id="225937.HP15_261"/>
<dbReference type="PATRIC" id="fig|225937.3.peg.253"/>
<dbReference type="HOGENOM" id="CLU_2451075_0_0_6"/>
<reference evidence="2" key="2">
    <citation type="submission" date="2010-02" db="EMBL/GenBank/DDBJ databases">
        <title>Complete genome sequence of Marinobacter adhaerens type strain (HP15).</title>
        <authorList>
            <person name="Gaerdes A.A.M."/>
            <person name="Kaeppel E."/>
            <person name="Shezad A."/>
            <person name="Seebah S."/>
            <person name="Teeling H."/>
            <person name="Yarza P."/>
            <person name="Gloeckner F.O."/>
            <person name="Ullrich M.S."/>
        </authorList>
    </citation>
    <scope>NUCLEOTIDE SEQUENCE [LARGE SCALE GENOMIC DNA]</scope>
    <source>
        <strain evidence="2">DSM 23420 / HP15</strain>
    </source>
</reference>
<gene>
    <name evidence="1" type="ordered locus">HP15_261</name>
</gene>
<dbReference type="EMBL" id="CP001978">
    <property type="protein sequence ID" value="ADP96025.1"/>
    <property type="molecule type" value="Genomic_DNA"/>
</dbReference>
<sequence>MVCVLRPDTLPLPVLRASAGISGHFPRTKKSRAKPGLKVIDVTSEGSAVEDAVQILGKLNHVFTLKLGMRYEDFLFHKTPPDCFSIAST</sequence>
<proteinExistence type="predicted"/>
<dbReference type="AlphaFoldDB" id="E4PKY2"/>
<dbReference type="KEGG" id="mad:HP15_261"/>
<reference evidence="1 2" key="1">
    <citation type="journal article" date="2010" name="Stand. Genomic Sci.">
        <title>Complete genome sequence of Marinobacter adhaerens type strain (HP15), a diatom-interacting marine microorganism.</title>
        <authorList>
            <person name="Gardes A."/>
            <person name="Kaeppel E."/>
            <person name="Shehzad A."/>
            <person name="Seebah S."/>
            <person name="Teeling H."/>
            <person name="Yarza P."/>
            <person name="Glockner F.O."/>
            <person name="Grossart H.P."/>
            <person name="Ullrich M.S."/>
        </authorList>
    </citation>
    <scope>NUCLEOTIDE SEQUENCE [LARGE SCALE GENOMIC DNA]</scope>
    <source>
        <strain evidence="2">DSM 23420 / HP15</strain>
    </source>
</reference>
<organism evidence="1 2">
    <name type="scientific">Marinobacter adhaerens (strain DSM 23420 / HP15)</name>
    <dbReference type="NCBI Taxonomy" id="225937"/>
    <lineage>
        <taxon>Bacteria</taxon>
        <taxon>Pseudomonadati</taxon>
        <taxon>Pseudomonadota</taxon>
        <taxon>Gammaproteobacteria</taxon>
        <taxon>Pseudomonadales</taxon>
        <taxon>Marinobacteraceae</taxon>
        <taxon>Marinobacter</taxon>
    </lineage>
</organism>
<name>E4PKY2_MARAH</name>
<dbReference type="Proteomes" id="UP000007077">
    <property type="component" value="Chromosome"/>
</dbReference>
<evidence type="ECO:0000313" key="1">
    <source>
        <dbReference type="EMBL" id="ADP96025.1"/>
    </source>
</evidence>
<accession>E4PKY2</accession>
<evidence type="ECO:0000313" key="2">
    <source>
        <dbReference type="Proteomes" id="UP000007077"/>
    </source>
</evidence>